<dbReference type="EMBL" id="CP035299">
    <property type="protein sequence ID" value="QAU51879.1"/>
    <property type="molecule type" value="Genomic_DNA"/>
</dbReference>
<dbReference type="OrthoDB" id="9811121at2"/>
<accession>A0A410W791</accession>
<dbReference type="CDD" id="cd07197">
    <property type="entry name" value="nitrilase"/>
    <property type="match status" value="1"/>
</dbReference>
<dbReference type="InterPro" id="IPR036526">
    <property type="entry name" value="C-N_Hydrolase_sf"/>
</dbReference>
<organism evidence="3 4">
    <name type="scientific">Corynebacterium pelargi</name>
    <dbReference type="NCBI Taxonomy" id="1471400"/>
    <lineage>
        <taxon>Bacteria</taxon>
        <taxon>Bacillati</taxon>
        <taxon>Actinomycetota</taxon>
        <taxon>Actinomycetes</taxon>
        <taxon>Mycobacteriales</taxon>
        <taxon>Corynebacteriaceae</taxon>
        <taxon>Corynebacterium</taxon>
    </lineage>
</organism>
<evidence type="ECO:0000256" key="1">
    <source>
        <dbReference type="ARBA" id="ARBA00022801"/>
    </source>
</evidence>
<dbReference type="Proteomes" id="UP000288929">
    <property type="component" value="Chromosome"/>
</dbReference>
<gene>
    <name evidence="3" type="primary">ramA2</name>
    <name evidence="3" type="ORF">CPELA_02980</name>
</gene>
<reference evidence="3 4" key="1">
    <citation type="submission" date="2019-01" db="EMBL/GenBank/DDBJ databases">
        <authorList>
            <person name="Ruckert C."/>
            <person name="Busche T."/>
            <person name="Kalinowski J."/>
        </authorList>
    </citation>
    <scope>NUCLEOTIDE SEQUENCE [LARGE SCALE GENOMIC DNA]</scope>
    <source>
        <strain evidence="3 4">136/3</strain>
    </source>
</reference>
<evidence type="ECO:0000256" key="2">
    <source>
        <dbReference type="SAM" id="MobiDB-lite"/>
    </source>
</evidence>
<dbReference type="RefSeq" id="WP_128889396.1">
    <property type="nucleotide sequence ID" value="NZ_BMCX01000001.1"/>
</dbReference>
<dbReference type="InterPro" id="IPR003010">
    <property type="entry name" value="C-N_Hydrolase"/>
</dbReference>
<dbReference type="Gene3D" id="3.60.110.10">
    <property type="entry name" value="Carbon-nitrogen hydrolase"/>
    <property type="match status" value="1"/>
</dbReference>
<dbReference type="EC" id="3.5.1.100" evidence="3"/>
<feature type="compositionally biased region" description="Low complexity" evidence="2">
    <location>
        <begin position="307"/>
        <end position="337"/>
    </location>
</feature>
<dbReference type="PANTHER" id="PTHR43674">
    <property type="entry name" value="NITRILASE C965.09-RELATED"/>
    <property type="match status" value="1"/>
</dbReference>
<dbReference type="AlphaFoldDB" id="A0A410W791"/>
<keyword evidence="1 3" id="KW-0378">Hydrolase</keyword>
<sequence>MDTARTLTVTAVQANPLLIGQPLADFKAQASAILSEHPDTELLIFPELHLFGDGEPDQGRRSALEASAEPLDGPRVEELKTIAAELGIWLVPGSVCERGEQGELFNTQLLLSPQGELVASYRKIFPWRPHEPYDIGNRFVTAKAANTAVGLHICYDSWFPETTRHLAWMGAEVILNVVKTTSEDRAQELILAQANAIVNQVFFVSVNVAAPTGKGHSLIVAPDGNVIASARGEDPEVLSATLDLDALRSIRDHGTAGVNRPWAQFRPTDPVVPLPLYEGRIDPSTWNIEPAQPGQGAEQKAARREATGQATGQATEPTQQAQPEQAQSAPQPEETTP</sequence>
<dbReference type="InterPro" id="IPR050345">
    <property type="entry name" value="Aliph_Amidase/BUP"/>
</dbReference>
<dbReference type="Pfam" id="PF00795">
    <property type="entry name" value="CN_hydrolase"/>
    <property type="match status" value="1"/>
</dbReference>
<dbReference type="PROSITE" id="PS50263">
    <property type="entry name" value="CN_HYDROLASE"/>
    <property type="match status" value="1"/>
</dbReference>
<evidence type="ECO:0000313" key="3">
    <source>
        <dbReference type="EMBL" id="QAU51879.1"/>
    </source>
</evidence>
<protein>
    <submittedName>
        <fullName evidence="3">(R)-stereoselective amidase</fullName>
        <ecNumber evidence="3">3.5.1.100</ecNumber>
    </submittedName>
</protein>
<dbReference type="PANTHER" id="PTHR43674:SF14">
    <property type="entry name" value="ALIPHATIC AMIDASE"/>
    <property type="match status" value="1"/>
</dbReference>
<feature type="region of interest" description="Disordered" evidence="2">
    <location>
        <begin position="283"/>
        <end position="337"/>
    </location>
</feature>
<dbReference type="SUPFAM" id="SSF56317">
    <property type="entry name" value="Carbon-nitrogen hydrolase"/>
    <property type="match status" value="1"/>
</dbReference>
<name>A0A410W791_9CORY</name>
<dbReference type="GO" id="GO:0016811">
    <property type="term" value="F:hydrolase activity, acting on carbon-nitrogen (but not peptide) bonds, in linear amides"/>
    <property type="evidence" value="ECO:0007669"/>
    <property type="project" value="TreeGrafter"/>
</dbReference>
<evidence type="ECO:0000313" key="4">
    <source>
        <dbReference type="Proteomes" id="UP000288929"/>
    </source>
</evidence>
<dbReference type="KEGG" id="cpeg:CPELA_02980"/>
<proteinExistence type="predicted"/>
<keyword evidence="4" id="KW-1185">Reference proteome</keyword>